<feature type="region of interest" description="Disordered" evidence="6">
    <location>
        <begin position="698"/>
        <end position="760"/>
    </location>
</feature>
<dbReference type="InterPro" id="IPR036599">
    <property type="entry name" value="DNA_ligase_N_sf"/>
</dbReference>
<dbReference type="GO" id="GO:0032807">
    <property type="term" value="C:DNA ligase IV complex"/>
    <property type="evidence" value="ECO:0007669"/>
    <property type="project" value="TreeGrafter"/>
</dbReference>
<evidence type="ECO:0000256" key="3">
    <source>
        <dbReference type="ARBA" id="ARBA00022741"/>
    </source>
</evidence>
<dbReference type="Pfam" id="PF04675">
    <property type="entry name" value="DNA_ligase_A_N"/>
    <property type="match status" value="1"/>
</dbReference>
<feature type="compositionally biased region" description="Polar residues" evidence="6">
    <location>
        <begin position="745"/>
        <end position="757"/>
    </location>
</feature>
<evidence type="ECO:0000256" key="4">
    <source>
        <dbReference type="ARBA" id="ARBA00022840"/>
    </source>
</evidence>
<evidence type="ECO:0000313" key="8">
    <source>
        <dbReference type="EMBL" id="KIW07319.1"/>
    </source>
</evidence>
<evidence type="ECO:0000313" key="9">
    <source>
        <dbReference type="Proteomes" id="UP000053259"/>
    </source>
</evidence>
<protein>
    <recommendedName>
        <fullName evidence="7">ATP-dependent DNA ligase family profile domain-containing protein</fullName>
    </recommendedName>
</protein>
<dbReference type="VEuPathDB" id="FungiDB:PV09_02169"/>
<keyword evidence="2" id="KW-0436">Ligase</keyword>
<dbReference type="PANTHER" id="PTHR45997:SF2">
    <property type="entry name" value="ATP DEPENDENT DNA LIGASE DOMAIN PROTEIN (AFU_ORTHOLOGUE AFUA_5G02430)"/>
    <property type="match status" value="1"/>
</dbReference>
<evidence type="ECO:0000259" key="7">
    <source>
        <dbReference type="PROSITE" id="PS50160"/>
    </source>
</evidence>
<keyword evidence="5" id="KW-0539">Nucleus</keyword>
<evidence type="ECO:0000256" key="5">
    <source>
        <dbReference type="ARBA" id="ARBA00023242"/>
    </source>
</evidence>
<dbReference type="InParanoid" id="A0A0D2B7V4"/>
<feature type="compositionally biased region" description="Basic and acidic residues" evidence="6">
    <location>
        <begin position="766"/>
        <end position="779"/>
    </location>
</feature>
<dbReference type="InterPro" id="IPR012308">
    <property type="entry name" value="DNA_ligase_ATP-dep_N"/>
</dbReference>
<gene>
    <name evidence="8" type="ORF">PV09_02169</name>
</gene>
<dbReference type="RefSeq" id="XP_016217188.1">
    <property type="nucleotide sequence ID" value="XM_016355172.1"/>
</dbReference>
<dbReference type="AlphaFoldDB" id="A0A0D2B7V4"/>
<feature type="domain" description="ATP-dependent DNA ligase family profile" evidence="7">
    <location>
        <begin position="393"/>
        <end position="539"/>
    </location>
</feature>
<evidence type="ECO:0000256" key="6">
    <source>
        <dbReference type="SAM" id="MobiDB-lite"/>
    </source>
</evidence>
<dbReference type="GO" id="GO:0003677">
    <property type="term" value="F:DNA binding"/>
    <property type="evidence" value="ECO:0007669"/>
    <property type="project" value="InterPro"/>
</dbReference>
<feature type="compositionally biased region" description="Polar residues" evidence="6">
    <location>
        <begin position="700"/>
        <end position="722"/>
    </location>
</feature>
<dbReference type="PROSITE" id="PS50160">
    <property type="entry name" value="DNA_LIGASE_A3"/>
    <property type="match status" value="1"/>
</dbReference>
<dbReference type="PANTHER" id="PTHR45997">
    <property type="entry name" value="DNA LIGASE 4"/>
    <property type="match status" value="1"/>
</dbReference>
<dbReference type="InterPro" id="IPR012340">
    <property type="entry name" value="NA-bd_OB-fold"/>
</dbReference>
<dbReference type="SUPFAM" id="SSF56091">
    <property type="entry name" value="DNA ligase/mRNA capping enzyme, catalytic domain"/>
    <property type="match status" value="1"/>
</dbReference>
<dbReference type="Gene3D" id="3.30.470.30">
    <property type="entry name" value="DNA ligase/mRNA capping enzyme"/>
    <property type="match status" value="1"/>
</dbReference>
<dbReference type="Proteomes" id="UP000053259">
    <property type="component" value="Unassembled WGS sequence"/>
</dbReference>
<feature type="region of interest" description="Disordered" evidence="6">
    <location>
        <begin position="766"/>
        <end position="785"/>
    </location>
</feature>
<dbReference type="GO" id="GO:0006303">
    <property type="term" value="P:double-strand break repair via nonhomologous end joining"/>
    <property type="evidence" value="ECO:0007669"/>
    <property type="project" value="TreeGrafter"/>
</dbReference>
<dbReference type="SUPFAM" id="SSF50249">
    <property type="entry name" value="Nucleic acid-binding proteins"/>
    <property type="match status" value="1"/>
</dbReference>
<dbReference type="OrthoDB" id="2160351at2759"/>
<accession>A0A0D2B7V4</accession>
<name>A0A0D2B7V4_9PEZI</name>
<keyword evidence="4" id="KW-0067">ATP-binding</keyword>
<keyword evidence="3" id="KW-0547">Nucleotide-binding</keyword>
<dbReference type="Gene3D" id="1.10.3260.10">
    <property type="entry name" value="DNA ligase, ATP-dependent, N-terminal domain"/>
    <property type="match status" value="1"/>
</dbReference>
<dbReference type="HOGENOM" id="CLU_004299_4_0_1"/>
<reference evidence="8 9" key="1">
    <citation type="submission" date="2015-01" db="EMBL/GenBank/DDBJ databases">
        <title>The Genome Sequence of Ochroconis gallopava CBS43764.</title>
        <authorList>
            <consortium name="The Broad Institute Genomics Platform"/>
            <person name="Cuomo C."/>
            <person name="de Hoog S."/>
            <person name="Gorbushina A."/>
            <person name="Stielow B."/>
            <person name="Teixiera M."/>
            <person name="Abouelleil A."/>
            <person name="Chapman S.B."/>
            <person name="Priest M."/>
            <person name="Young S.K."/>
            <person name="Wortman J."/>
            <person name="Nusbaum C."/>
            <person name="Birren B."/>
        </authorList>
    </citation>
    <scope>NUCLEOTIDE SEQUENCE [LARGE SCALE GENOMIC DNA]</scope>
    <source>
        <strain evidence="8 9">CBS 43764</strain>
    </source>
</reference>
<dbReference type="GeneID" id="27310142"/>
<proteinExistence type="inferred from homology"/>
<dbReference type="EMBL" id="KN847533">
    <property type="protein sequence ID" value="KIW07319.1"/>
    <property type="molecule type" value="Genomic_DNA"/>
</dbReference>
<organism evidence="8 9">
    <name type="scientific">Verruconis gallopava</name>
    <dbReference type="NCBI Taxonomy" id="253628"/>
    <lineage>
        <taxon>Eukaryota</taxon>
        <taxon>Fungi</taxon>
        <taxon>Dikarya</taxon>
        <taxon>Ascomycota</taxon>
        <taxon>Pezizomycotina</taxon>
        <taxon>Dothideomycetes</taxon>
        <taxon>Pleosporomycetidae</taxon>
        <taxon>Venturiales</taxon>
        <taxon>Sympoventuriaceae</taxon>
        <taxon>Verruconis</taxon>
    </lineage>
</organism>
<dbReference type="Pfam" id="PF01068">
    <property type="entry name" value="DNA_ligase_A_M"/>
    <property type="match status" value="1"/>
</dbReference>
<keyword evidence="9" id="KW-1185">Reference proteome</keyword>
<evidence type="ECO:0000256" key="2">
    <source>
        <dbReference type="ARBA" id="ARBA00022598"/>
    </source>
</evidence>
<dbReference type="GO" id="GO:0006310">
    <property type="term" value="P:DNA recombination"/>
    <property type="evidence" value="ECO:0007669"/>
    <property type="project" value="InterPro"/>
</dbReference>
<comment type="similarity">
    <text evidence="1">Belongs to the ATP-dependent DNA ligase family.</text>
</comment>
<dbReference type="InterPro" id="IPR012310">
    <property type="entry name" value="DNA_ligase_ATP-dep_cent"/>
</dbReference>
<dbReference type="InterPro" id="IPR029710">
    <property type="entry name" value="LIG4"/>
</dbReference>
<feature type="compositionally biased region" description="Basic and acidic residues" evidence="6">
    <location>
        <begin position="735"/>
        <end position="744"/>
    </location>
</feature>
<dbReference type="GO" id="GO:0006297">
    <property type="term" value="P:nucleotide-excision repair, DNA gap filling"/>
    <property type="evidence" value="ECO:0007669"/>
    <property type="project" value="TreeGrafter"/>
</dbReference>
<dbReference type="Gene3D" id="2.40.50.140">
    <property type="entry name" value="Nucleic acid-binding proteins"/>
    <property type="match status" value="1"/>
</dbReference>
<evidence type="ECO:0000256" key="1">
    <source>
        <dbReference type="ARBA" id="ARBA00007572"/>
    </source>
</evidence>
<dbReference type="GO" id="GO:0005524">
    <property type="term" value="F:ATP binding"/>
    <property type="evidence" value="ECO:0007669"/>
    <property type="project" value="UniProtKB-KW"/>
</dbReference>
<sequence>MPFRFSHVCQLLTDLESVVTHDPPYLTKTRDEELKRKIEYWFRCHRKAIDLGEVDGVALLSTLLPEKRADRVYGLQEARLCKVIARCLRLNKANTKILQDWKKSGHGGLGGCVQRILKELDCERKPGPPVTIEELDMTLHTLASRCRFSDPAVRLNDASTSVDELIGQLFRRLNSVEAKWLTRLILKNFSPVEINYDQVIFEFHFLLPGLLRFQDSFTAAVAQLRTSFAHYPSKPNNDIQRAAWTAASTLFSPVIGVKVGRQTFVKARSMQHCITLCGTQAWSVERKYDGEFCEVHIDLSKGENCIQIFSKSSKDSTADRHALHATLKECLRIGTRRCAFQNQCILVGEVVVWSDAQQRILEFHHLRKHISRSGVFLGREEDSQIEPGEHLMIVFFDIISLDDEILLRKPYKERRQRLKEVVRCKAGYAITSERSILDFRQPKRAQDQLCYQFAAALVNRCEGLVLKPLDMPYFTSEGDTRENGRGYVIKLKKDYLHELGEMRDIADFAVVGASYDHKLVPKSGIRTIKYTTFHLACCVNKERSVRFKERPRFRVIGVIDANQCIPQTELQALNSYFKFHQLPTATAPFSNPEARPITFDLESERCSRTQIDSLLTEPCVVEVLGSGFVRSPNAGYYTPRHPRILKLHLDRGWQDACTFQELQEMAESQRLPAENESQEILDLLKKLQGKFQRKVERECSTPSSFRSRKLPSSFSTIHPGQHSSSPSPSSLIRQNTERTKETRVNFRTNRNGDSAKNSGVVAREILESRDDNSKEDGLRPRTPTCSMTTELSSGFVSKRPASGFWVSSVDKRQKSTKPASIVTSNAGALSPVDRNVVFRSSFSQQNFSRVRSRGSRIESCGETHKGLSSQPMAVMTPLCRNESCPLSKSMIFLSPCVQGFHWVSDTLLKWHGSKQVLSLAQWSADDNTTQQCSRALRENLTTFAHHKLVLVETNRLDATFQCVSEVKSLRVRDPVLFFDWRILEDLWAFEIEEHQAEGRVREEILERRYFGLTCWSADKVVFWHKDLVKMPTEWLDT</sequence>
<dbReference type="GO" id="GO:0003910">
    <property type="term" value="F:DNA ligase (ATP) activity"/>
    <property type="evidence" value="ECO:0007669"/>
    <property type="project" value="InterPro"/>
</dbReference>
<dbReference type="STRING" id="253628.A0A0D2B7V4"/>